<reference evidence="2" key="2">
    <citation type="submission" date="2023-06" db="EMBL/GenBank/DDBJ databases">
        <authorList>
            <consortium name="Lawrence Berkeley National Laboratory"/>
            <person name="Haridas S."/>
            <person name="Hensen N."/>
            <person name="Bonometti L."/>
            <person name="Westerberg I."/>
            <person name="Brannstrom I.O."/>
            <person name="Guillou S."/>
            <person name="Cros-Aarteil S."/>
            <person name="Calhoun S."/>
            <person name="Kuo A."/>
            <person name="Mondo S."/>
            <person name="Pangilinan J."/>
            <person name="Riley R."/>
            <person name="Labutti K."/>
            <person name="Andreopoulos B."/>
            <person name="Lipzen A."/>
            <person name="Chen C."/>
            <person name="Yanf M."/>
            <person name="Daum C."/>
            <person name="Ng V."/>
            <person name="Clum A."/>
            <person name="Steindorff A."/>
            <person name="Ohm R."/>
            <person name="Martin F."/>
            <person name="Silar P."/>
            <person name="Natvig D."/>
            <person name="Lalanne C."/>
            <person name="Gautier V."/>
            <person name="Ament-Velasquez S.L."/>
            <person name="Kruys A."/>
            <person name="Hutchinson M.I."/>
            <person name="Powell A.J."/>
            <person name="Barry K."/>
            <person name="Miller A.N."/>
            <person name="Grigoriev I.V."/>
            <person name="Debuchy R."/>
            <person name="Gladieux P."/>
            <person name="Thoren M.H."/>
            <person name="Johannesson H."/>
        </authorList>
    </citation>
    <scope>NUCLEOTIDE SEQUENCE</scope>
    <source>
        <strain evidence="2">CBS 958.72</strain>
    </source>
</reference>
<keyword evidence="3" id="KW-1185">Reference proteome</keyword>
<name>A0AAE0KG58_9PEZI</name>
<dbReference type="Proteomes" id="UP001287356">
    <property type="component" value="Unassembled WGS sequence"/>
</dbReference>
<evidence type="ECO:0000313" key="2">
    <source>
        <dbReference type="EMBL" id="KAK3375595.1"/>
    </source>
</evidence>
<gene>
    <name evidence="2" type="ORF">B0T24DRAFT_204004</name>
</gene>
<organism evidence="2 3">
    <name type="scientific">Lasiosphaeria ovina</name>
    <dbReference type="NCBI Taxonomy" id="92902"/>
    <lineage>
        <taxon>Eukaryota</taxon>
        <taxon>Fungi</taxon>
        <taxon>Dikarya</taxon>
        <taxon>Ascomycota</taxon>
        <taxon>Pezizomycotina</taxon>
        <taxon>Sordariomycetes</taxon>
        <taxon>Sordariomycetidae</taxon>
        <taxon>Sordariales</taxon>
        <taxon>Lasiosphaeriaceae</taxon>
        <taxon>Lasiosphaeria</taxon>
    </lineage>
</organism>
<dbReference type="Pfam" id="PF11093">
    <property type="entry name" value="Mitochondr_Som1"/>
    <property type="match status" value="1"/>
</dbReference>
<dbReference type="AlphaFoldDB" id="A0AAE0KG58"/>
<feature type="region of interest" description="Disordered" evidence="1">
    <location>
        <begin position="110"/>
        <end position="131"/>
    </location>
</feature>
<dbReference type="InterPro" id="IPR024645">
    <property type="entry name" value="Mitochondr_Som1"/>
</dbReference>
<accession>A0AAE0KG58</accession>
<evidence type="ECO:0000313" key="3">
    <source>
        <dbReference type="Proteomes" id="UP001287356"/>
    </source>
</evidence>
<proteinExistence type="predicted"/>
<reference evidence="2" key="1">
    <citation type="journal article" date="2023" name="Mol. Phylogenet. Evol.">
        <title>Genome-scale phylogeny and comparative genomics of the fungal order Sordariales.</title>
        <authorList>
            <person name="Hensen N."/>
            <person name="Bonometti L."/>
            <person name="Westerberg I."/>
            <person name="Brannstrom I.O."/>
            <person name="Guillou S."/>
            <person name="Cros-Aarteil S."/>
            <person name="Calhoun S."/>
            <person name="Haridas S."/>
            <person name="Kuo A."/>
            <person name="Mondo S."/>
            <person name="Pangilinan J."/>
            <person name="Riley R."/>
            <person name="LaButti K."/>
            <person name="Andreopoulos B."/>
            <person name="Lipzen A."/>
            <person name="Chen C."/>
            <person name="Yan M."/>
            <person name="Daum C."/>
            <person name="Ng V."/>
            <person name="Clum A."/>
            <person name="Steindorff A."/>
            <person name="Ohm R.A."/>
            <person name="Martin F."/>
            <person name="Silar P."/>
            <person name="Natvig D.O."/>
            <person name="Lalanne C."/>
            <person name="Gautier V."/>
            <person name="Ament-Velasquez S.L."/>
            <person name="Kruys A."/>
            <person name="Hutchinson M.I."/>
            <person name="Powell A.J."/>
            <person name="Barry K."/>
            <person name="Miller A.N."/>
            <person name="Grigoriev I.V."/>
            <person name="Debuchy R."/>
            <person name="Gladieux P."/>
            <person name="Hiltunen Thoren M."/>
            <person name="Johannesson H."/>
        </authorList>
    </citation>
    <scope>NUCLEOTIDE SEQUENCE</scope>
    <source>
        <strain evidence="2">CBS 958.72</strain>
    </source>
</reference>
<protein>
    <submittedName>
        <fullName evidence="2">Uncharacterized protein</fullName>
    </submittedName>
</protein>
<sequence length="131" mass="14454">MPPPSHGFPAGQLPLQVQIGPDGKVRKTADGRRIDLANDCELLGLVQYDCHVPRPEMHHSPVKCWPVQRWFRRCQSKNGKFMVETTAWEGTEAAAAAGAASTVASPTTKAPLGVHWMHDPKDNPPVPWKEQ</sequence>
<dbReference type="GO" id="GO:0042720">
    <property type="term" value="C:mitochondrial inner membrane peptidase complex"/>
    <property type="evidence" value="ECO:0007669"/>
    <property type="project" value="InterPro"/>
</dbReference>
<dbReference type="EMBL" id="JAULSN010000003">
    <property type="protein sequence ID" value="KAK3375595.1"/>
    <property type="molecule type" value="Genomic_DNA"/>
</dbReference>
<evidence type="ECO:0000256" key="1">
    <source>
        <dbReference type="SAM" id="MobiDB-lite"/>
    </source>
</evidence>
<comment type="caution">
    <text evidence="2">The sequence shown here is derived from an EMBL/GenBank/DDBJ whole genome shotgun (WGS) entry which is preliminary data.</text>
</comment>